<dbReference type="GO" id="GO:0016491">
    <property type="term" value="F:oxidoreductase activity"/>
    <property type="evidence" value="ECO:0007669"/>
    <property type="project" value="UniProtKB-KW"/>
</dbReference>
<keyword evidence="5" id="KW-0676">Redox-active center</keyword>
<proteinExistence type="inferred from homology"/>
<dbReference type="InterPro" id="IPR013766">
    <property type="entry name" value="Thioredoxin_domain"/>
</dbReference>
<keyword evidence="3" id="KW-0560">Oxidoreductase</keyword>
<evidence type="ECO:0000259" key="6">
    <source>
        <dbReference type="PROSITE" id="PS51352"/>
    </source>
</evidence>
<dbReference type="Pfam" id="PF13462">
    <property type="entry name" value="Thioredoxin_4"/>
    <property type="match status" value="1"/>
</dbReference>
<feature type="domain" description="Thioredoxin" evidence="6">
    <location>
        <begin position="30"/>
        <end position="233"/>
    </location>
</feature>
<dbReference type="PANTHER" id="PTHR13887">
    <property type="entry name" value="GLUTATHIONE S-TRANSFERASE KAPPA"/>
    <property type="match status" value="1"/>
</dbReference>
<dbReference type="SUPFAM" id="SSF52833">
    <property type="entry name" value="Thioredoxin-like"/>
    <property type="match status" value="1"/>
</dbReference>
<accession>A0A975BQM4</accession>
<dbReference type="Gene3D" id="3.40.30.10">
    <property type="entry name" value="Glutaredoxin"/>
    <property type="match status" value="1"/>
</dbReference>
<evidence type="ECO:0000256" key="3">
    <source>
        <dbReference type="ARBA" id="ARBA00023002"/>
    </source>
</evidence>
<comment type="similarity">
    <text evidence="1">Belongs to the thioredoxin family. DsbA subfamily.</text>
</comment>
<name>A0A975BQM4_9BACT</name>
<protein>
    <submittedName>
        <fullName evidence="7">Thioredoxin-like fold-containing protein</fullName>
    </submittedName>
</protein>
<dbReference type="InterPro" id="IPR036249">
    <property type="entry name" value="Thioredoxin-like_sf"/>
</dbReference>
<dbReference type="PROSITE" id="PS51352">
    <property type="entry name" value="THIOREDOXIN_2"/>
    <property type="match status" value="1"/>
</dbReference>
<dbReference type="KEGG" id="dmm:dnm_054620"/>
<sequence length="236" mass="27183">MAIYKHQHIRPVDDPKDSPLFRETLNRSLNKFKQDEIHFNKNDVRGEDKNIKPRARPLARIQRKNDIKNIAPPQKGPDTARITFVVFTDFKCVHCSDWAKTLDEIMKAFPNDVRLIFKNFPLRFSKDSELAAKAALAAREQGKFWEMHDLLFKNRDALERENLITYARILGMNVSEFQKSLEKKALADIVQQERTEGERLGIEGAPTSFINGKRITGAKPFSYVKKLIKDITGGTK</sequence>
<reference evidence="7" key="1">
    <citation type="journal article" date="2021" name="Microb. Physiol.">
        <title>Proteogenomic Insights into the Physiology of Marine, Sulfate-Reducing, Filamentous Desulfonema limicola and Desulfonema magnum.</title>
        <authorList>
            <person name="Schnaars V."/>
            <person name="Wohlbrand L."/>
            <person name="Scheve S."/>
            <person name="Hinrichs C."/>
            <person name="Reinhardt R."/>
            <person name="Rabus R."/>
        </authorList>
    </citation>
    <scope>NUCLEOTIDE SEQUENCE</scope>
    <source>
        <strain evidence="7">4be13</strain>
    </source>
</reference>
<evidence type="ECO:0000256" key="1">
    <source>
        <dbReference type="ARBA" id="ARBA00005791"/>
    </source>
</evidence>
<evidence type="ECO:0000313" key="8">
    <source>
        <dbReference type="Proteomes" id="UP000663722"/>
    </source>
</evidence>
<gene>
    <name evidence="7" type="ORF">dnm_054620</name>
</gene>
<dbReference type="Proteomes" id="UP000663722">
    <property type="component" value="Chromosome"/>
</dbReference>
<evidence type="ECO:0000313" key="7">
    <source>
        <dbReference type="EMBL" id="QTA89409.1"/>
    </source>
</evidence>
<evidence type="ECO:0000256" key="4">
    <source>
        <dbReference type="ARBA" id="ARBA00023157"/>
    </source>
</evidence>
<keyword evidence="8" id="KW-1185">Reference proteome</keyword>
<keyword evidence="4" id="KW-1015">Disulfide bond</keyword>
<dbReference type="InterPro" id="IPR012336">
    <property type="entry name" value="Thioredoxin-like_fold"/>
</dbReference>
<dbReference type="EMBL" id="CP061800">
    <property type="protein sequence ID" value="QTA89409.1"/>
    <property type="molecule type" value="Genomic_DNA"/>
</dbReference>
<dbReference type="PANTHER" id="PTHR13887:SF14">
    <property type="entry name" value="DISULFIDE BOND FORMATION PROTEIN D"/>
    <property type="match status" value="1"/>
</dbReference>
<evidence type="ECO:0000256" key="5">
    <source>
        <dbReference type="ARBA" id="ARBA00023284"/>
    </source>
</evidence>
<evidence type="ECO:0000256" key="2">
    <source>
        <dbReference type="ARBA" id="ARBA00022729"/>
    </source>
</evidence>
<keyword evidence="2" id="KW-0732">Signal</keyword>
<dbReference type="AlphaFoldDB" id="A0A975BQM4"/>
<organism evidence="7 8">
    <name type="scientific">Desulfonema magnum</name>
    <dbReference type="NCBI Taxonomy" id="45655"/>
    <lineage>
        <taxon>Bacteria</taxon>
        <taxon>Pseudomonadati</taxon>
        <taxon>Thermodesulfobacteriota</taxon>
        <taxon>Desulfobacteria</taxon>
        <taxon>Desulfobacterales</taxon>
        <taxon>Desulfococcaceae</taxon>
        <taxon>Desulfonema</taxon>
    </lineage>
</organism>